<gene>
    <name evidence="1" type="ORF">R3P38DRAFT_1629681</name>
</gene>
<proteinExistence type="predicted"/>
<dbReference type="GO" id="GO:0000287">
    <property type="term" value="F:magnesium ion binding"/>
    <property type="evidence" value="ECO:0007669"/>
    <property type="project" value="TreeGrafter"/>
</dbReference>
<keyword evidence="2" id="KW-1185">Reference proteome</keyword>
<dbReference type="Gene3D" id="2.40.320.10">
    <property type="entry name" value="Hypothetical Protein Pfu-838710-001"/>
    <property type="match status" value="1"/>
</dbReference>
<dbReference type="PANTHER" id="PTHR14586">
    <property type="entry name" value="THIAMINE-TRIPHOSPHATASE"/>
    <property type="match status" value="1"/>
</dbReference>
<evidence type="ECO:0000313" key="2">
    <source>
        <dbReference type="Proteomes" id="UP001362999"/>
    </source>
</evidence>
<dbReference type="GO" id="GO:0050333">
    <property type="term" value="F:thiamine triphosphate phosphatase activity"/>
    <property type="evidence" value="ECO:0007669"/>
    <property type="project" value="InterPro"/>
</dbReference>
<name>A0AAW0DIQ2_9AGAR</name>
<dbReference type="InterPro" id="IPR033469">
    <property type="entry name" value="CYTH-like_dom_sf"/>
</dbReference>
<protein>
    <recommendedName>
        <fullName evidence="3">CYTH domain-containing protein</fullName>
    </recommendedName>
</protein>
<comment type="caution">
    <text evidence="1">The sequence shown here is derived from an EMBL/GenBank/DDBJ whole genome shotgun (WGS) entry which is preliminary data.</text>
</comment>
<dbReference type="EMBL" id="JAWWNJ010000007">
    <property type="protein sequence ID" value="KAK7051777.1"/>
    <property type="molecule type" value="Genomic_DNA"/>
</dbReference>
<dbReference type="AlphaFoldDB" id="A0AAW0DIQ2"/>
<reference evidence="1 2" key="1">
    <citation type="journal article" date="2024" name="J Genomics">
        <title>Draft genome sequencing and assembly of Favolaschia claudopus CIRM-BRFM 2984 isolated from oak limbs.</title>
        <authorList>
            <person name="Navarro D."/>
            <person name="Drula E."/>
            <person name="Chaduli D."/>
            <person name="Cazenave R."/>
            <person name="Ahrendt S."/>
            <person name="Wang J."/>
            <person name="Lipzen A."/>
            <person name="Daum C."/>
            <person name="Barry K."/>
            <person name="Grigoriev I.V."/>
            <person name="Favel A."/>
            <person name="Rosso M.N."/>
            <person name="Martin F."/>
        </authorList>
    </citation>
    <scope>NUCLEOTIDE SEQUENCE [LARGE SCALE GENOMIC DNA]</scope>
    <source>
        <strain evidence="1 2">CIRM-BRFM 2984</strain>
    </source>
</reference>
<accession>A0AAW0DIQ2</accession>
<evidence type="ECO:0008006" key="3">
    <source>
        <dbReference type="Google" id="ProtNLM"/>
    </source>
</evidence>
<evidence type="ECO:0000313" key="1">
    <source>
        <dbReference type="EMBL" id="KAK7051777.1"/>
    </source>
</evidence>
<dbReference type="InterPro" id="IPR039582">
    <property type="entry name" value="THTPA"/>
</dbReference>
<organism evidence="1 2">
    <name type="scientific">Favolaschia claudopus</name>
    <dbReference type="NCBI Taxonomy" id="2862362"/>
    <lineage>
        <taxon>Eukaryota</taxon>
        <taxon>Fungi</taxon>
        <taxon>Dikarya</taxon>
        <taxon>Basidiomycota</taxon>
        <taxon>Agaricomycotina</taxon>
        <taxon>Agaricomycetes</taxon>
        <taxon>Agaricomycetidae</taxon>
        <taxon>Agaricales</taxon>
        <taxon>Marasmiineae</taxon>
        <taxon>Mycenaceae</taxon>
        <taxon>Favolaschia</taxon>
    </lineage>
</organism>
<dbReference type="Proteomes" id="UP001362999">
    <property type="component" value="Unassembled WGS sequence"/>
</dbReference>
<dbReference type="SUPFAM" id="SSF55154">
    <property type="entry name" value="CYTH-like phosphatases"/>
    <property type="match status" value="1"/>
</dbReference>
<sequence>MASLLRPIISKIEVERKFTPTRPLLQALKRRNPPLPPTIARIHPADIQFIRDVYYDRHDCLSASGLWVRQRSLAAGVSSAVTSSWEAKARVGGDYVASQFVEVEGVEAVEREMQRALGEDRVKVDSITTHLDVLCDLTTRRMSGELELHSKAGKLPSLTVAIDQVVETPSGDFAAARAMLERIPGKKTDSFFHEIGELEVMTEVRTDAGESQGAKHELRRKEVASALAEELDGFMRAHSELFPMTPRPSGKLIAYFAWKEQQR</sequence>
<dbReference type="GO" id="GO:0042357">
    <property type="term" value="P:thiamine diphosphate metabolic process"/>
    <property type="evidence" value="ECO:0007669"/>
    <property type="project" value="TreeGrafter"/>
</dbReference>
<dbReference type="PANTHER" id="PTHR14586:SF1">
    <property type="entry name" value="THIAMINE-TRIPHOSPHATASE"/>
    <property type="match status" value="1"/>
</dbReference>